<dbReference type="AlphaFoldDB" id="A0A810L1Q9"/>
<evidence type="ECO:0000313" key="8">
    <source>
        <dbReference type="EMBL" id="BCJ29147.1"/>
    </source>
</evidence>
<organism evidence="8 9">
    <name type="scientific">Actinocatenispora sera</name>
    <dbReference type="NCBI Taxonomy" id="390989"/>
    <lineage>
        <taxon>Bacteria</taxon>
        <taxon>Bacillati</taxon>
        <taxon>Actinomycetota</taxon>
        <taxon>Actinomycetes</taxon>
        <taxon>Micromonosporales</taxon>
        <taxon>Micromonosporaceae</taxon>
        <taxon>Actinocatenispora</taxon>
    </lineage>
</organism>
<evidence type="ECO:0000256" key="3">
    <source>
        <dbReference type="ARBA" id="ARBA00022723"/>
    </source>
</evidence>
<dbReference type="Gene3D" id="1.10.630.10">
    <property type="entry name" value="Cytochrome P450"/>
    <property type="match status" value="1"/>
</dbReference>
<evidence type="ECO:0000256" key="1">
    <source>
        <dbReference type="ARBA" id="ARBA00010617"/>
    </source>
</evidence>
<dbReference type="PANTHER" id="PTHR46696">
    <property type="entry name" value="P450, PUTATIVE (EUROFUNG)-RELATED"/>
    <property type="match status" value="1"/>
</dbReference>
<dbReference type="PANTHER" id="PTHR46696:SF1">
    <property type="entry name" value="CYTOCHROME P450 YJIB-RELATED"/>
    <property type="match status" value="1"/>
</dbReference>
<sequence>MATTPETPVPASTYPIERGCPFEPSEQLARLRGTGPVSARLPSGQYAWLVARHADVRAVLGDGNRFSADRGHPAFPRPFAEAPTQPIRPLSLISMDGAAHTAARRLVVGEFTVRRAEAMRPRIQQIVDDRIDAMLAADHPVDLVSMLSLPVPSLVICELLGVPYADHHFFQQRSGMLLRRDIGGAERSTAMDELMSYLDTLVTGKERDPGDDLIGRQIVRRRATGRYARDELVSLAALLLIAGHETTANMISLGTLALIEHPAEATALRADPARIPLAVEEMLRYFTIVDSVTARVTTEEVEIGGQRIGPGEGVVAVGLLADHDPAAFDRPDELDLDRGARHHVAFGFGPHQCLGQNLARAELAAVFDTVLRRLPGLRLAGAVDELPYKDDASIYGIYQMPVEW</sequence>
<dbReference type="GO" id="GO:0005506">
    <property type="term" value="F:iron ion binding"/>
    <property type="evidence" value="ECO:0007669"/>
    <property type="project" value="InterPro"/>
</dbReference>
<reference evidence="8" key="1">
    <citation type="submission" date="2020-08" db="EMBL/GenBank/DDBJ databases">
        <title>Whole genome shotgun sequence of Actinocatenispora sera NBRC 101916.</title>
        <authorList>
            <person name="Komaki H."/>
            <person name="Tamura T."/>
        </authorList>
    </citation>
    <scope>NUCLEOTIDE SEQUENCE</scope>
    <source>
        <strain evidence="8">NBRC 101916</strain>
    </source>
</reference>
<accession>A0A810L1Q9</accession>
<dbReference type="Pfam" id="PF00067">
    <property type="entry name" value="p450"/>
    <property type="match status" value="1"/>
</dbReference>
<keyword evidence="5 7" id="KW-0408">Iron</keyword>
<dbReference type="GO" id="GO:0004497">
    <property type="term" value="F:monooxygenase activity"/>
    <property type="evidence" value="ECO:0007669"/>
    <property type="project" value="UniProtKB-KW"/>
</dbReference>
<keyword evidence="2 7" id="KW-0349">Heme</keyword>
<dbReference type="InterPro" id="IPR036396">
    <property type="entry name" value="Cyt_P450_sf"/>
</dbReference>
<dbReference type="EMBL" id="AP023354">
    <property type="protein sequence ID" value="BCJ29147.1"/>
    <property type="molecule type" value="Genomic_DNA"/>
</dbReference>
<dbReference type="InterPro" id="IPR002397">
    <property type="entry name" value="Cyt_P450_B"/>
</dbReference>
<dbReference type="CDD" id="cd11030">
    <property type="entry name" value="CYP105-like"/>
    <property type="match status" value="1"/>
</dbReference>
<name>A0A810L1Q9_9ACTN</name>
<dbReference type="FunFam" id="1.10.630.10:FF:000018">
    <property type="entry name" value="Cytochrome P450 monooxygenase"/>
    <property type="match status" value="1"/>
</dbReference>
<keyword evidence="4 7" id="KW-0560">Oxidoreductase</keyword>
<dbReference type="PRINTS" id="PR00359">
    <property type="entry name" value="BP450"/>
</dbReference>
<comment type="similarity">
    <text evidence="1 7">Belongs to the cytochrome P450 family.</text>
</comment>
<dbReference type="PRINTS" id="PR00385">
    <property type="entry name" value="P450"/>
</dbReference>
<dbReference type="PROSITE" id="PS00086">
    <property type="entry name" value="CYTOCHROME_P450"/>
    <property type="match status" value="1"/>
</dbReference>
<evidence type="ECO:0000256" key="6">
    <source>
        <dbReference type="ARBA" id="ARBA00023033"/>
    </source>
</evidence>
<dbReference type="GO" id="GO:0020037">
    <property type="term" value="F:heme binding"/>
    <property type="evidence" value="ECO:0007669"/>
    <property type="project" value="InterPro"/>
</dbReference>
<evidence type="ECO:0000256" key="5">
    <source>
        <dbReference type="ARBA" id="ARBA00023004"/>
    </source>
</evidence>
<evidence type="ECO:0000256" key="4">
    <source>
        <dbReference type="ARBA" id="ARBA00023002"/>
    </source>
</evidence>
<keyword evidence="3 7" id="KW-0479">Metal-binding</keyword>
<evidence type="ECO:0000313" key="9">
    <source>
        <dbReference type="Proteomes" id="UP000680750"/>
    </source>
</evidence>
<keyword evidence="9" id="KW-1185">Reference proteome</keyword>
<evidence type="ECO:0000256" key="2">
    <source>
        <dbReference type="ARBA" id="ARBA00022617"/>
    </source>
</evidence>
<dbReference type="KEGG" id="aser:Asera_32550"/>
<evidence type="ECO:0000256" key="7">
    <source>
        <dbReference type="RuleBase" id="RU000461"/>
    </source>
</evidence>
<dbReference type="InterPro" id="IPR001128">
    <property type="entry name" value="Cyt_P450"/>
</dbReference>
<gene>
    <name evidence="8" type="ORF">Asera_32550</name>
</gene>
<dbReference type="Proteomes" id="UP000680750">
    <property type="component" value="Chromosome"/>
</dbReference>
<dbReference type="GO" id="GO:0017000">
    <property type="term" value="P:antibiotic biosynthetic process"/>
    <property type="evidence" value="ECO:0007669"/>
    <property type="project" value="UniProtKB-ARBA"/>
</dbReference>
<keyword evidence="6 7" id="KW-0503">Monooxygenase</keyword>
<protein>
    <submittedName>
        <fullName evidence="8">Cytochrome P450</fullName>
    </submittedName>
</protein>
<dbReference type="InterPro" id="IPR017972">
    <property type="entry name" value="Cyt_P450_CS"/>
</dbReference>
<dbReference type="SUPFAM" id="SSF48264">
    <property type="entry name" value="Cytochrome P450"/>
    <property type="match status" value="1"/>
</dbReference>
<proteinExistence type="inferred from homology"/>
<dbReference type="GO" id="GO:0016705">
    <property type="term" value="F:oxidoreductase activity, acting on paired donors, with incorporation or reduction of molecular oxygen"/>
    <property type="evidence" value="ECO:0007669"/>
    <property type="project" value="InterPro"/>
</dbReference>